<comment type="caution">
    <text evidence="3">The sequence shown here is derived from an EMBL/GenBank/DDBJ whole genome shotgun (WGS) entry which is preliminary data.</text>
</comment>
<evidence type="ECO:0000313" key="4">
    <source>
        <dbReference type="Proteomes" id="UP000248314"/>
    </source>
</evidence>
<feature type="transmembrane region" description="Helical" evidence="2">
    <location>
        <begin position="7"/>
        <end position="24"/>
    </location>
</feature>
<dbReference type="Proteomes" id="UP000248314">
    <property type="component" value="Unassembled WGS sequence"/>
</dbReference>
<dbReference type="STRING" id="1122991.GCA_000613445_00943"/>
<protein>
    <submittedName>
        <fullName evidence="3">Uncharacterized membrane protein HdeD (DUF308 family)</fullName>
    </submittedName>
</protein>
<feature type="transmembrane region" description="Helical" evidence="2">
    <location>
        <begin position="132"/>
        <end position="150"/>
    </location>
</feature>
<keyword evidence="2" id="KW-0472">Membrane</keyword>
<keyword evidence="2" id="KW-0812">Transmembrane</keyword>
<reference evidence="3 4" key="1">
    <citation type="submission" date="2018-05" db="EMBL/GenBank/DDBJ databases">
        <title>Genomic Encyclopedia of Type Strains, Phase I: the one thousand microbial genomes (KMG-I) project.</title>
        <authorList>
            <person name="Kyrpides N."/>
        </authorList>
    </citation>
    <scope>NUCLEOTIDE SEQUENCE [LARGE SCALE GENOMIC DNA]</scope>
    <source>
        <strain evidence="3 4">DSM 15611</strain>
    </source>
</reference>
<gene>
    <name evidence="3" type="ORF">EJ73_02309</name>
</gene>
<dbReference type="EMBL" id="QJJX01000034">
    <property type="protein sequence ID" value="PXX20060.1"/>
    <property type="molecule type" value="Genomic_DNA"/>
</dbReference>
<sequence>MKTVQAAFLRAIIAVVVGFLLIKYREQTVTWITIIIGVLFFISGLISCIVYLVNRNAKTTATLDVNGNPISIDKPTFPVVGIGSLVLGVALAAFPTIVVNWMVYIFGAILILGAVGQYITLASVVKLSRLGLFFWLMPSIVFVVGLIAIFRPQWIASAPLLFLGWAMLYYGIVECINAFKVMNIRRQVARLERQQQTEAEVVDAEAEEVGAQDVASGHPAVDATPANSAPEEPENPNAGAGI</sequence>
<dbReference type="PANTHER" id="PTHR34989:SF1">
    <property type="entry name" value="PROTEIN HDED"/>
    <property type="match status" value="1"/>
</dbReference>
<dbReference type="AlphaFoldDB" id="A0A318HQC5"/>
<dbReference type="Pfam" id="PF03729">
    <property type="entry name" value="DUF308"/>
    <property type="match status" value="2"/>
</dbReference>
<dbReference type="RefSeq" id="WP_025816852.1">
    <property type="nucleotide sequence ID" value="NZ_BAIZ01000034.1"/>
</dbReference>
<dbReference type="OrthoDB" id="1082789at2"/>
<feature type="transmembrane region" description="Helical" evidence="2">
    <location>
        <begin position="101"/>
        <end position="125"/>
    </location>
</feature>
<accession>A0A318HQC5</accession>
<dbReference type="PANTHER" id="PTHR34989">
    <property type="entry name" value="PROTEIN HDED"/>
    <property type="match status" value="1"/>
</dbReference>
<keyword evidence="2" id="KW-1133">Transmembrane helix</keyword>
<feature type="compositionally biased region" description="Low complexity" evidence="1">
    <location>
        <begin position="225"/>
        <end position="242"/>
    </location>
</feature>
<feature type="transmembrane region" description="Helical" evidence="2">
    <location>
        <begin position="75"/>
        <end position="95"/>
    </location>
</feature>
<proteinExistence type="predicted"/>
<organism evidence="3 4">
    <name type="scientific">Hoylesella shahii DSM 15611 = JCM 12083</name>
    <dbReference type="NCBI Taxonomy" id="1122991"/>
    <lineage>
        <taxon>Bacteria</taxon>
        <taxon>Pseudomonadati</taxon>
        <taxon>Bacteroidota</taxon>
        <taxon>Bacteroidia</taxon>
        <taxon>Bacteroidales</taxon>
        <taxon>Prevotellaceae</taxon>
        <taxon>Hoylesella</taxon>
    </lineage>
</organism>
<dbReference type="GO" id="GO:0005886">
    <property type="term" value="C:plasma membrane"/>
    <property type="evidence" value="ECO:0007669"/>
    <property type="project" value="TreeGrafter"/>
</dbReference>
<feature type="region of interest" description="Disordered" evidence="1">
    <location>
        <begin position="202"/>
        <end position="242"/>
    </location>
</feature>
<feature type="transmembrane region" description="Helical" evidence="2">
    <location>
        <begin position="30"/>
        <end position="54"/>
    </location>
</feature>
<dbReference type="InterPro" id="IPR005325">
    <property type="entry name" value="DUF308_memb"/>
</dbReference>
<evidence type="ECO:0000256" key="1">
    <source>
        <dbReference type="SAM" id="MobiDB-lite"/>
    </source>
</evidence>
<feature type="transmembrane region" description="Helical" evidence="2">
    <location>
        <begin position="156"/>
        <end position="176"/>
    </location>
</feature>
<evidence type="ECO:0000256" key="2">
    <source>
        <dbReference type="SAM" id="Phobius"/>
    </source>
</evidence>
<evidence type="ECO:0000313" key="3">
    <source>
        <dbReference type="EMBL" id="PXX20060.1"/>
    </source>
</evidence>
<dbReference type="InterPro" id="IPR052712">
    <property type="entry name" value="Acid_resist_chaperone_HdeD"/>
</dbReference>
<keyword evidence="4" id="KW-1185">Reference proteome</keyword>
<name>A0A318HQC5_9BACT</name>